<comment type="caution">
    <text evidence="1">The sequence shown here is derived from an EMBL/GenBank/DDBJ whole genome shotgun (WGS) entry which is preliminary data.</text>
</comment>
<dbReference type="EMBL" id="JTDY01004473">
    <property type="protein sequence ID" value="KOB68108.1"/>
    <property type="molecule type" value="Genomic_DNA"/>
</dbReference>
<gene>
    <name evidence="1" type="ORF">OBRU01_18781</name>
</gene>
<organism evidence="1 2">
    <name type="scientific">Operophtera brumata</name>
    <name type="common">Winter moth</name>
    <name type="synonym">Phalaena brumata</name>
    <dbReference type="NCBI Taxonomy" id="104452"/>
    <lineage>
        <taxon>Eukaryota</taxon>
        <taxon>Metazoa</taxon>
        <taxon>Ecdysozoa</taxon>
        <taxon>Arthropoda</taxon>
        <taxon>Hexapoda</taxon>
        <taxon>Insecta</taxon>
        <taxon>Pterygota</taxon>
        <taxon>Neoptera</taxon>
        <taxon>Endopterygota</taxon>
        <taxon>Lepidoptera</taxon>
        <taxon>Glossata</taxon>
        <taxon>Ditrysia</taxon>
        <taxon>Geometroidea</taxon>
        <taxon>Geometridae</taxon>
        <taxon>Larentiinae</taxon>
        <taxon>Operophtera</taxon>
    </lineage>
</organism>
<protein>
    <submittedName>
        <fullName evidence="1">Putative secreted protein</fullName>
    </submittedName>
</protein>
<accession>A0A0L7KXW2</accession>
<evidence type="ECO:0000313" key="2">
    <source>
        <dbReference type="Proteomes" id="UP000037510"/>
    </source>
</evidence>
<keyword evidence="2" id="KW-1185">Reference proteome</keyword>
<dbReference type="AlphaFoldDB" id="A0A0L7KXW2"/>
<reference evidence="1 2" key="1">
    <citation type="journal article" date="2015" name="Genome Biol. Evol.">
        <title>The genome of winter moth (Operophtera brumata) provides a genomic perspective on sexual dimorphism and phenology.</title>
        <authorList>
            <person name="Derks M.F."/>
            <person name="Smit S."/>
            <person name="Salis L."/>
            <person name="Schijlen E."/>
            <person name="Bossers A."/>
            <person name="Mateman C."/>
            <person name="Pijl A.S."/>
            <person name="de Ridder D."/>
            <person name="Groenen M.A."/>
            <person name="Visser M.E."/>
            <person name="Megens H.J."/>
        </authorList>
    </citation>
    <scope>NUCLEOTIDE SEQUENCE [LARGE SCALE GENOMIC DNA]</scope>
    <source>
        <strain evidence="1">WM2013NL</strain>
        <tissue evidence="1">Head and thorax</tissue>
    </source>
</reference>
<dbReference type="Proteomes" id="UP000037510">
    <property type="component" value="Unassembled WGS sequence"/>
</dbReference>
<proteinExistence type="predicted"/>
<sequence length="103" mass="11377">MVANWAYNNCYNPEGGDRKTVHIRYSLVATDITSTDPSYCSKLVIQSYFFGTGSESVIDITPGIAAFAATMLVLLPLRPGSTFVPKIPTYFLSPYKLVNEGRF</sequence>
<evidence type="ECO:0000313" key="1">
    <source>
        <dbReference type="EMBL" id="KOB68108.1"/>
    </source>
</evidence>
<name>A0A0L7KXW2_OPEBR</name>